<proteinExistence type="inferred from homology"/>
<keyword evidence="11" id="KW-1133">Transmembrane helix</keyword>
<dbReference type="AlphaFoldDB" id="O74643"/>
<dbReference type="GO" id="GO:0005506">
    <property type="term" value="F:iron ion binding"/>
    <property type="evidence" value="ECO:0007669"/>
    <property type="project" value="InterPro"/>
</dbReference>
<dbReference type="VEuPathDB" id="FungiDB:CC2G_003014"/>
<comment type="cofactor">
    <cofactor evidence="1 9">
        <name>heme</name>
        <dbReference type="ChEBI" id="CHEBI:30413"/>
    </cofactor>
</comment>
<evidence type="ECO:0000256" key="8">
    <source>
        <dbReference type="ARBA" id="ARBA00023033"/>
    </source>
</evidence>
<accession>O74643</accession>
<keyword evidence="11" id="KW-0812">Transmembrane</keyword>
<gene>
    <name evidence="12" type="primary">eln2</name>
</gene>
<feature type="transmembrane region" description="Helical" evidence="11">
    <location>
        <begin position="6"/>
        <end position="23"/>
    </location>
</feature>
<dbReference type="GO" id="GO:0004497">
    <property type="term" value="F:monooxygenase activity"/>
    <property type="evidence" value="ECO:0007669"/>
    <property type="project" value="UniProtKB-KW"/>
</dbReference>
<dbReference type="InterPro" id="IPR050364">
    <property type="entry name" value="Cytochrome_P450_fung"/>
</dbReference>
<dbReference type="InterPro" id="IPR036396">
    <property type="entry name" value="Cyt_P450_sf"/>
</dbReference>
<protein>
    <submittedName>
        <fullName evidence="12">Cytochrome P450</fullName>
    </submittedName>
</protein>
<dbReference type="GO" id="GO:0020037">
    <property type="term" value="F:heme binding"/>
    <property type="evidence" value="ECO:0007669"/>
    <property type="project" value="InterPro"/>
</dbReference>
<dbReference type="EMBL" id="AB013443">
    <property type="protein sequence ID" value="BAA33717.1"/>
    <property type="molecule type" value="Genomic_DNA"/>
</dbReference>
<name>O74643_COPCI</name>
<evidence type="ECO:0000256" key="11">
    <source>
        <dbReference type="SAM" id="Phobius"/>
    </source>
</evidence>
<evidence type="ECO:0000256" key="9">
    <source>
        <dbReference type="PIRSR" id="PIRSR602401-1"/>
    </source>
</evidence>
<dbReference type="SUPFAM" id="SSF48264">
    <property type="entry name" value="Cytochrome P450"/>
    <property type="match status" value="1"/>
</dbReference>
<keyword evidence="7 9" id="KW-0408">Iron</keyword>
<feature type="binding site" description="axial binding residue" evidence="9">
    <location>
        <position position="448"/>
    </location>
    <ligand>
        <name>heme</name>
        <dbReference type="ChEBI" id="CHEBI:30413"/>
    </ligand>
    <ligandPart>
        <name>Fe</name>
        <dbReference type="ChEBI" id="CHEBI:18248"/>
    </ligandPart>
</feature>
<dbReference type="Pfam" id="PF00067">
    <property type="entry name" value="p450"/>
    <property type="match status" value="1"/>
</dbReference>
<dbReference type="SMR" id="O74643"/>
<dbReference type="InterPro" id="IPR001128">
    <property type="entry name" value="Cyt_P450"/>
</dbReference>
<evidence type="ECO:0000256" key="5">
    <source>
        <dbReference type="ARBA" id="ARBA00022723"/>
    </source>
</evidence>
<evidence type="ECO:0000256" key="3">
    <source>
        <dbReference type="ARBA" id="ARBA00010617"/>
    </source>
</evidence>
<keyword evidence="4 9" id="KW-0349">Heme</keyword>
<dbReference type="Gene3D" id="1.10.630.10">
    <property type="entry name" value="Cytochrome P450"/>
    <property type="match status" value="1"/>
</dbReference>
<comment type="similarity">
    <text evidence="3 10">Belongs to the cytochrome P450 family.</text>
</comment>
<keyword evidence="6 10" id="KW-0560">Oxidoreductase</keyword>
<organism evidence="12">
    <name type="scientific">Coprinopsis cinerea</name>
    <name type="common">Inky cap fungus</name>
    <name type="synonym">Hormographiella aspergillata</name>
    <dbReference type="NCBI Taxonomy" id="5346"/>
    <lineage>
        <taxon>Eukaryota</taxon>
        <taxon>Fungi</taxon>
        <taxon>Dikarya</taxon>
        <taxon>Basidiomycota</taxon>
        <taxon>Agaricomycotina</taxon>
        <taxon>Agaricomycetes</taxon>
        <taxon>Agaricomycetidae</taxon>
        <taxon>Agaricales</taxon>
        <taxon>Agaricineae</taxon>
        <taxon>Psathyrellaceae</taxon>
        <taxon>Coprinopsis</taxon>
    </lineage>
</organism>
<keyword evidence="11" id="KW-0472">Membrane</keyword>
<dbReference type="VEuPathDB" id="FungiDB:CC1G_09782"/>
<dbReference type="InterPro" id="IPR017972">
    <property type="entry name" value="Cyt_P450_CS"/>
</dbReference>
<evidence type="ECO:0000256" key="10">
    <source>
        <dbReference type="RuleBase" id="RU000461"/>
    </source>
</evidence>
<reference evidence="12" key="1">
    <citation type="journal article" date="2000" name="Fungal Genet. Biol.">
        <title>A mutation in the eln2 gene encoding a cytochrome P450 of Coprinus cinereus affects mushroom morphogenesis.</title>
        <authorList>
            <person name="Muraguchi H."/>
            <person name="Kamada T."/>
        </authorList>
    </citation>
    <scope>NUCLEOTIDE SEQUENCE</scope>
</reference>
<sequence>MTTTSSSIFAGLGCLLVASIIYFRKFKANPARAHLPPGPKPIPVLGNVKDLRAKELWLPAMDWAKQYGDITYLHVFGQGLTFINSLESASDLLEKRGGMYADKPQFTMVCELCNCKNMVAFTPYGEQSKRQRRLMHKAFAPARIPDYHPLMESSTNLFLRNVIASPADYIGHVRRYSGSLTLNIVYGYEVTSNEDEYLMMAEECVGILANEIASAGGVWAVDVMPFLAKIPKWAEGLPGMSFKRKARKWKKMMEDWVDGPFEYVKNTMKSGTYKQSFCSSLLDDESISQTQEHFEFDLKWTANSMYAASIDTTITSVAHFLLAMMKHPEVLKKAQHEIDTVVGQDRLPTFSDRKSLPYVEAVLSETWRWASPVPLSLPHKLTEDDVYRGMYIPKGSLIFANIWAMTRDERIFPDPETFNPERYLNMDPETKKKQDPRNFIFGFGRRLCPGNHIVDASLWLLVVRMMATLDISTPVDEKGNAIDIVPVFDNPIFRTPNPFPCDMRPRSEKAVNLIRQYADPRASA</sequence>
<evidence type="ECO:0000256" key="6">
    <source>
        <dbReference type="ARBA" id="ARBA00023002"/>
    </source>
</evidence>
<evidence type="ECO:0000256" key="4">
    <source>
        <dbReference type="ARBA" id="ARBA00022617"/>
    </source>
</evidence>
<evidence type="ECO:0000313" key="12">
    <source>
        <dbReference type="EMBL" id="BAA33717.1"/>
    </source>
</evidence>
<comment type="pathway">
    <text evidence="2">Secondary metabolite biosynthesis.</text>
</comment>
<dbReference type="CDD" id="cd11065">
    <property type="entry name" value="CYP64-like"/>
    <property type="match status" value="1"/>
</dbReference>
<keyword evidence="8 10" id="KW-0503">Monooxygenase</keyword>
<dbReference type="PANTHER" id="PTHR46300">
    <property type="entry name" value="P450, PUTATIVE (EUROFUNG)-RELATED-RELATED"/>
    <property type="match status" value="1"/>
</dbReference>
<evidence type="ECO:0000256" key="2">
    <source>
        <dbReference type="ARBA" id="ARBA00005179"/>
    </source>
</evidence>
<dbReference type="PROSITE" id="PS00086">
    <property type="entry name" value="CYTOCHROME_P450"/>
    <property type="match status" value="1"/>
</dbReference>
<dbReference type="PRINTS" id="PR00463">
    <property type="entry name" value="EP450I"/>
</dbReference>
<dbReference type="InterPro" id="IPR002401">
    <property type="entry name" value="Cyt_P450_E_grp-I"/>
</dbReference>
<keyword evidence="5 9" id="KW-0479">Metal-binding</keyword>
<dbReference type="PANTHER" id="PTHR46300:SF7">
    <property type="entry name" value="P450, PUTATIVE (EUROFUNG)-RELATED"/>
    <property type="match status" value="1"/>
</dbReference>
<evidence type="ECO:0000256" key="1">
    <source>
        <dbReference type="ARBA" id="ARBA00001971"/>
    </source>
</evidence>
<evidence type="ECO:0000256" key="7">
    <source>
        <dbReference type="ARBA" id="ARBA00023004"/>
    </source>
</evidence>
<dbReference type="GO" id="GO:0016705">
    <property type="term" value="F:oxidoreductase activity, acting on paired donors, with incorporation or reduction of molecular oxygen"/>
    <property type="evidence" value="ECO:0007669"/>
    <property type="project" value="InterPro"/>
</dbReference>